<accession>A0A0F9QW05</accession>
<evidence type="ECO:0000313" key="1">
    <source>
        <dbReference type="EMBL" id="KKN28644.1"/>
    </source>
</evidence>
<gene>
    <name evidence="2" type="ORF">LCGC14_0726020</name>
    <name evidence="1" type="ORF">LCGC14_0852170</name>
</gene>
<name>A0A0F9QW05_9ZZZZ</name>
<comment type="caution">
    <text evidence="2">The sequence shown here is derived from an EMBL/GenBank/DDBJ whole genome shotgun (WGS) entry which is preliminary data.</text>
</comment>
<dbReference type="EMBL" id="LAZR01001664">
    <property type="protein sequence ID" value="KKN41172.1"/>
    <property type="molecule type" value="Genomic_DNA"/>
</dbReference>
<reference evidence="2" key="1">
    <citation type="journal article" date="2015" name="Nature">
        <title>Complex archaea that bridge the gap between prokaryotes and eukaryotes.</title>
        <authorList>
            <person name="Spang A."/>
            <person name="Saw J.H."/>
            <person name="Jorgensen S.L."/>
            <person name="Zaremba-Niedzwiedzka K."/>
            <person name="Martijn J."/>
            <person name="Lind A.E."/>
            <person name="van Eijk R."/>
            <person name="Schleper C."/>
            <person name="Guy L."/>
            <person name="Ettema T.J."/>
        </authorList>
    </citation>
    <scope>NUCLEOTIDE SEQUENCE</scope>
</reference>
<dbReference type="AlphaFoldDB" id="A0A0F9QW05"/>
<dbReference type="EMBL" id="LAZR01002545">
    <property type="protein sequence ID" value="KKN28644.1"/>
    <property type="molecule type" value="Genomic_DNA"/>
</dbReference>
<sequence>MNRTTPLSSIYNGIFYDAVTPSLKLYRRGTLYATFTASKPAITGNTSAYVEGTITGIVDALEGLGLVTDSTTT</sequence>
<evidence type="ECO:0000313" key="2">
    <source>
        <dbReference type="EMBL" id="KKN41172.1"/>
    </source>
</evidence>
<proteinExistence type="predicted"/>
<protein>
    <submittedName>
        <fullName evidence="2">Uncharacterized protein</fullName>
    </submittedName>
</protein>
<organism evidence="2">
    <name type="scientific">marine sediment metagenome</name>
    <dbReference type="NCBI Taxonomy" id="412755"/>
    <lineage>
        <taxon>unclassified sequences</taxon>
        <taxon>metagenomes</taxon>
        <taxon>ecological metagenomes</taxon>
    </lineage>
</organism>